<dbReference type="InterPro" id="IPR000618">
    <property type="entry name" value="Insect_cuticle"/>
</dbReference>
<gene>
    <name evidence="4" type="ORF">PR048_021410</name>
</gene>
<feature type="region of interest" description="Disordered" evidence="3">
    <location>
        <begin position="1"/>
        <end position="20"/>
    </location>
</feature>
<accession>A0ABQ9GY75</accession>
<keyword evidence="1 2" id="KW-0193">Cuticle</keyword>
<evidence type="ECO:0000313" key="4">
    <source>
        <dbReference type="EMBL" id="KAJ8876959.1"/>
    </source>
</evidence>
<reference evidence="4 5" key="1">
    <citation type="submission" date="2023-02" db="EMBL/GenBank/DDBJ databases">
        <title>LHISI_Scaffold_Assembly.</title>
        <authorList>
            <person name="Stuart O.P."/>
            <person name="Cleave R."/>
            <person name="Magrath M.J.L."/>
            <person name="Mikheyev A.S."/>
        </authorList>
    </citation>
    <scope>NUCLEOTIDE SEQUENCE [LARGE SCALE GENOMIC DNA]</scope>
    <source>
        <strain evidence="4">Daus_M_001</strain>
        <tissue evidence="4">Leg muscle</tissue>
    </source>
</reference>
<dbReference type="PRINTS" id="PR00947">
    <property type="entry name" value="CUTICLE"/>
</dbReference>
<comment type="caution">
    <text evidence="4">The sequence shown here is derived from an EMBL/GenBank/DDBJ whole genome shotgun (WGS) entry which is preliminary data.</text>
</comment>
<dbReference type="InterPro" id="IPR031311">
    <property type="entry name" value="CHIT_BIND_RR_consensus"/>
</dbReference>
<evidence type="ECO:0000256" key="1">
    <source>
        <dbReference type="ARBA" id="ARBA00022460"/>
    </source>
</evidence>
<dbReference type="PANTHER" id="PTHR12236">
    <property type="entry name" value="STRUCTURAL CONTITUENT OF CUTICLE"/>
    <property type="match status" value="1"/>
</dbReference>
<dbReference type="PROSITE" id="PS51155">
    <property type="entry name" value="CHIT_BIND_RR_2"/>
    <property type="match status" value="1"/>
</dbReference>
<dbReference type="Proteomes" id="UP001159363">
    <property type="component" value="Chromosome 7"/>
</dbReference>
<dbReference type="Pfam" id="PF00379">
    <property type="entry name" value="Chitin_bind_4"/>
    <property type="match status" value="1"/>
</dbReference>
<proteinExistence type="predicted"/>
<evidence type="ECO:0008006" key="6">
    <source>
        <dbReference type="Google" id="ProtNLM"/>
    </source>
</evidence>
<protein>
    <recommendedName>
        <fullName evidence="6">Cuticle protein 19</fullName>
    </recommendedName>
</protein>
<dbReference type="PROSITE" id="PS00233">
    <property type="entry name" value="CHIT_BIND_RR_1"/>
    <property type="match status" value="1"/>
</dbReference>
<dbReference type="PANTHER" id="PTHR12236:SF95">
    <property type="entry name" value="CUTICULAR PROTEIN 76BD, ISOFORM C-RELATED"/>
    <property type="match status" value="1"/>
</dbReference>
<keyword evidence="5" id="KW-1185">Reference proteome</keyword>
<evidence type="ECO:0000313" key="5">
    <source>
        <dbReference type="Proteomes" id="UP001159363"/>
    </source>
</evidence>
<evidence type="ECO:0000256" key="2">
    <source>
        <dbReference type="PROSITE-ProRule" id="PRU00497"/>
    </source>
</evidence>
<dbReference type="InterPro" id="IPR051217">
    <property type="entry name" value="Insect_Cuticle_Struc_Prot"/>
</dbReference>
<organism evidence="4 5">
    <name type="scientific">Dryococelus australis</name>
    <dbReference type="NCBI Taxonomy" id="614101"/>
    <lineage>
        <taxon>Eukaryota</taxon>
        <taxon>Metazoa</taxon>
        <taxon>Ecdysozoa</taxon>
        <taxon>Arthropoda</taxon>
        <taxon>Hexapoda</taxon>
        <taxon>Insecta</taxon>
        <taxon>Pterygota</taxon>
        <taxon>Neoptera</taxon>
        <taxon>Polyneoptera</taxon>
        <taxon>Phasmatodea</taxon>
        <taxon>Verophasmatodea</taxon>
        <taxon>Anareolatae</taxon>
        <taxon>Phasmatidae</taxon>
        <taxon>Eurycanthinae</taxon>
        <taxon>Dryococelus</taxon>
    </lineage>
</organism>
<name>A0ABQ9GY75_9NEOP</name>
<evidence type="ECO:0000256" key="3">
    <source>
        <dbReference type="SAM" id="MobiDB-lite"/>
    </source>
</evidence>
<dbReference type="EMBL" id="JARBHB010000008">
    <property type="protein sequence ID" value="KAJ8876959.1"/>
    <property type="molecule type" value="Genomic_DNA"/>
</dbReference>
<sequence>MLATLGQYKTPGRARSESHNSTDFSAVRVCINSRPDNDLAPVNSWVVLGQLSRQNVVNSGNKSNFDVLQVFAVLLVAAAVSAYPGYGQYPLQAAHHEPYAYPQYEFKYGVNDPHTGDVKSQWETRDGDVVKGSYSLVEPDGSVRKVDYTADKHNGFNAVVHKSGHGAHPQQHYSHHGY</sequence>